<dbReference type="eggNOG" id="ENOG5033M4A">
    <property type="taxonomic scope" value="Bacteria"/>
</dbReference>
<sequence>MLSYLEKKAITRYIKNRVAAFPKEEKVHFIQAGYQIDQAGLFYLYIDTNEGAGPDGSWTLELAQEEGILSLPTFQSFKDYDAQSEKKGELIKKVILKLRDEGIFKELNLAEGCDIGIEEFDGGWSWPEYEKRKTENLA</sequence>
<organism evidence="1 2">
    <name type="scientific">Saccharophagus degradans (strain 2-40 / ATCC 43961 / DSM 17024)</name>
    <dbReference type="NCBI Taxonomy" id="203122"/>
    <lineage>
        <taxon>Bacteria</taxon>
        <taxon>Pseudomonadati</taxon>
        <taxon>Pseudomonadota</taxon>
        <taxon>Gammaproteobacteria</taxon>
        <taxon>Cellvibrionales</taxon>
        <taxon>Cellvibrionaceae</taxon>
        <taxon>Saccharophagus</taxon>
    </lineage>
</organism>
<dbReference type="AlphaFoldDB" id="Q21NK0"/>
<dbReference type="HOGENOM" id="CLU_1853774_0_0_6"/>
<reference evidence="1 2" key="1">
    <citation type="journal article" date="2008" name="PLoS Genet.">
        <title>Complete genome sequence of the complex carbohydrate-degrading marine bacterium, Saccharophagus degradans strain 2-40 T.</title>
        <authorList>
            <person name="Weiner R.M."/>
            <person name="Taylor L.E.II."/>
            <person name="Henrissat B."/>
            <person name="Hauser L."/>
            <person name="Land M."/>
            <person name="Coutinho P.M."/>
            <person name="Rancurel C."/>
            <person name="Saunders E.H."/>
            <person name="Longmire A.G."/>
            <person name="Zhang H."/>
            <person name="Bayer E.A."/>
            <person name="Gilbert H.J."/>
            <person name="Larimer F."/>
            <person name="Zhulin I.B."/>
            <person name="Ekborg N.A."/>
            <person name="Lamed R."/>
            <person name="Richardson P.M."/>
            <person name="Borovok I."/>
            <person name="Hutcheson S."/>
        </authorList>
    </citation>
    <scope>NUCLEOTIDE SEQUENCE [LARGE SCALE GENOMIC DNA]</scope>
    <source>
        <strain evidence="2">2-40 / ATCC 43961 / DSM 17024</strain>
    </source>
</reference>
<dbReference type="GeneID" id="98612165"/>
<protein>
    <submittedName>
        <fullName evidence="1">Uncharacterized protein</fullName>
    </submittedName>
</protein>
<evidence type="ECO:0000313" key="1">
    <source>
        <dbReference type="EMBL" id="ABD79729.1"/>
    </source>
</evidence>
<accession>Q21NK0</accession>
<gene>
    <name evidence="1" type="ordered locus">Sde_0465</name>
</gene>
<dbReference type="Proteomes" id="UP000001947">
    <property type="component" value="Chromosome"/>
</dbReference>
<evidence type="ECO:0000313" key="2">
    <source>
        <dbReference type="Proteomes" id="UP000001947"/>
    </source>
</evidence>
<proteinExistence type="predicted"/>
<dbReference type="EMBL" id="CP000282">
    <property type="protein sequence ID" value="ABD79729.1"/>
    <property type="molecule type" value="Genomic_DNA"/>
</dbReference>
<dbReference type="KEGG" id="sde:Sde_0465"/>
<dbReference type="RefSeq" id="WP_011466950.1">
    <property type="nucleotide sequence ID" value="NC_007912.1"/>
</dbReference>
<dbReference type="OrthoDB" id="8607264at2"/>
<keyword evidence="2" id="KW-1185">Reference proteome</keyword>
<name>Q21NK0_SACD2</name>